<dbReference type="AlphaFoldDB" id="A0A845BCL3"/>
<sequence length="264" mass="28412">MAADLSNARGAAARQRGAREGDAPGLLDRAPSLAATLAQRLREEILSGRFAIGDKLPTEQSMAASYGVSRPIVREAIGRLKHDGLVTTRQGAGAFVAERREVASFRLDVTDFGNAEEIRNIVELLMAVEAAATGHAATRRSAAELAAIRRSLQAMQAAIDRGEPGVDEDVAFHRAIVEASGNPFFRDLSEFLDRRVRAFIRAARANTARRHGLTQVVQREHEAIFEAVAAGDAVAARKAAENHLVQAAERLAIYLSGSEERPGE</sequence>
<gene>
    <name evidence="6" type="ORF">E0493_06755</name>
</gene>
<dbReference type="OrthoDB" id="7339934at2"/>
<dbReference type="EMBL" id="SNVJ01000004">
    <property type="protein sequence ID" value="MXP63052.1"/>
    <property type="molecule type" value="Genomic_DNA"/>
</dbReference>
<keyword evidence="3" id="KW-0804">Transcription</keyword>
<dbReference type="PANTHER" id="PTHR43537">
    <property type="entry name" value="TRANSCRIPTIONAL REGULATOR, GNTR FAMILY"/>
    <property type="match status" value="1"/>
</dbReference>
<dbReference type="SMART" id="SM00895">
    <property type="entry name" value="FCD"/>
    <property type="match status" value="1"/>
</dbReference>
<dbReference type="RefSeq" id="WP_160936165.1">
    <property type="nucleotide sequence ID" value="NZ_SNVJ01000004.1"/>
</dbReference>
<reference evidence="6 7" key="1">
    <citation type="submission" date="2019-03" db="EMBL/GenBank/DDBJ databases">
        <title>Roseomonas sp. a novel Roseomonas species isolated from Sea whip Gorgonian.</title>
        <authorList>
            <person name="Li F."/>
            <person name="Pan X."/>
            <person name="Huang S."/>
            <person name="Li Z."/>
            <person name="Meng B."/>
        </authorList>
    </citation>
    <scope>NUCLEOTIDE SEQUENCE [LARGE SCALE GENOMIC DNA]</scope>
    <source>
        <strain evidence="6 7">M0104</strain>
    </source>
</reference>
<dbReference type="CDD" id="cd07377">
    <property type="entry name" value="WHTH_GntR"/>
    <property type="match status" value="1"/>
</dbReference>
<dbReference type="GO" id="GO:0003677">
    <property type="term" value="F:DNA binding"/>
    <property type="evidence" value="ECO:0007669"/>
    <property type="project" value="UniProtKB-KW"/>
</dbReference>
<evidence type="ECO:0000256" key="3">
    <source>
        <dbReference type="ARBA" id="ARBA00023163"/>
    </source>
</evidence>
<dbReference type="SUPFAM" id="SSF46785">
    <property type="entry name" value="Winged helix' DNA-binding domain"/>
    <property type="match status" value="1"/>
</dbReference>
<dbReference type="Pfam" id="PF00392">
    <property type="entry name" value="GntR"/>
    <property type="match status" value="1"/>
</dbReference>
<evidence type="ECO:0000256" key="1">
    <source>
        <dbReference type="ARBA" id="ARBA00023015"/>
    </source>
</evidence>
<dbReference type="GO" id="GO:0003700">
    <property type="term" value="F:DNA-binding transcription factor activity"/>
    <property type="evidence" value="ECO:0007669"/>
    <property type="project" value="InterPro"/>
</dbReference>
<evidence type="ECO:0000259" key="5">
    <source>
        <dbReference type="PROSITE" id="PS50949"/>
    </source>
</evidence>
<dbReference type="InterPro" id="IPR008920">
    <property type="entry name" value="TF_FadR/GntR_C"/>
</dbReference>
<dbReference type="InterPro" id="IPR011711">
    <property type="entry name" value="GntR_C"/>
</dbReference>
<dbReference type="PANTHER" id="PTHR43537:SF44">
    <property type="entry name" value="GNTR FAMILY REGULATORY PROTEIN"/>
    <property type="match status" value="1"/>
</dbReference>
<evidence type="ECO:0000313" key="7">
    <source>
        <dbReference type="Proteomes" id="UP000460715"/>
    </source>
</evidence>
<feature type="domain" description="HTH gntR-type" evidence="5">
    <location>
        <begin position="31"/>
        <end position="99"/>
    </location>
</feature>
<dbReference type="Proteomes" id="UP000460715">
    <property type="component" value="Unassembled WGS sequence"/>
</dbReference>
<evidence type="ECO:0000313" key="6">
    <source>
        <dbReference type="EMBL" id="MXP63052.1"/>
    </source>
</evidence>
<proteinExistence type="predicted"/>
<keyword evidence="1" id="KW-0805">Transcription regulation</keyword>
<accession>A0A845BCL3</accession>
<protein>
    <submittedName>
        <fullName evidence="6">FadR family transcriptional regulator</fullName>
    </submittedName>
</protein>
<dbReference type="Pfam" id="PF07729">
    <property type="entry name" value="FCD"/>
    <property type="match status" value="1"/>
</dbReference>
<dbReference type="SUPFAM" id="SSF48008">
    <property type="entry name" value="GntR ligand-binding domain-like"/>
    <property type="match status" value="1"/>
</dbReference>
<evidence type="ECO:0000256" key="4">
    <source>
        <dbReference type="SAM" id="MobiDB-lite"/>
    </source>
</evidence>
<dbReference type="InterPro" id="IPR036390">
    <property type="entry name" value="WH_DNA-bd_sf"/>
</dbReference>
<keyword evidence="2" id="KW-0238">DNA-binding</keyword>
<dbReference type="PRINTS" id="PR00035">
    <property type="entry name" value="HTHGNTR"/>
</dbReference>
<keyword evidence="7" id="KW-1185">Reference proteome</keyword>
<dbReference type="Gene3D" id="1.10.10.10">
    <property type="entry name" value="Winged helix-like DNA-binding domain superfamily/Winged helix DNA-binding domain"/>
    <property type="match status" value="1"/>
</dbReference>
<name>A0A845BCL3_9PROT</name>
<evidence type="ECO:0000256" key="2">
    <source>
        <dbReference type="ARBA" id="ARBA00023125"/>
    </source>
</evidence>
<dbReference type="PROSITE" id="PS50949">
    <property type="entry name" value="HTH_GNTR"/>
    <property type="match status" value="1"/>
</dbReference>
<dbReference type="InterPro" id="IPR036388">
    <property type="entry name" value="WH-like_DNA-bd_sf"/>
</dbReference>
<dbReference type="Gene3D" id="1.20.120.530">
    <property type="entry name" value="GntR ligand-binding domain-like"/>
    <property type="match status" value="1"/>
</dbReference>
<dbReference type="InterPro" id="IPR000524">
    <property type="entry name" value="Tscrpt_reg_HTH_GntR"/>
</dbReference>
<organism evidence="6 7">
    <name type="scientific">Teichococcus coralli</name>
    <dbReference type="NCBI Taxonomy" id="2545983"/>
    <lineage>
        <taxon>Bacteria</taxon>
        <taxon>Pseudomonadati</taxon>
        <taxon>Pseudomonadota</taxon>
        <taxon>Alphaproteobacteria</taxon>
        <taxon>Acetobacterales</taxon>
        <taxon>Roseomonadaceae</taxon>
        <taxon>Roseomonas</taxon>
    </lineage>
</organism>
<comment type="caution">
    <text evidence="6">The sequence shown here is derived from an EMBL/GenBank/DDBJ whole genome shotgun (WGS) entry which is preliminary data.</text>
</comment>
<feature type="region of interest" description="Disordered" evidence="4">
    <location>
        <begin position="1"/>
        <end position="27"/>
    </location>
</feature>
<dbReference type="SMART" id="SM00345">
    <property type="entry name" value="HTH_GNTR"/>
    <property type="match status" value="1"/>
</dbReference>